<keyword evidence="5" id="KW-1185">Reference proteome</keyword>
<name>A0A134ABA2_9FIRM</name>
<proteinExistence type="predicted"/>
<feature type="region of interest" description="Disordered" evidence="2">
    <location>
        <begin position="52"/>
        <end position="73"/>
    </location>
</feature>
<evidence type="ECO:0000256" key="2">
    <source>
        <dbReference type="SAM" id="MobiDB-lite"/>
    </source>
</evidence>
<comment type="caution">
    <text evidence="4">The sequence shown here is derived from an EMBL/GenBank/DDBJ whole genome shotgun (WGS) entry which is preliminary data.</text>
</comment>
<dbReference type="AlphaFoldDB" id="A0A134ABA2"/>
<dbReference type="EMBL" id="LSDG01000046">
    <property type="protein sequence ID" value="KXB64938.1"/>
    <property type="molecule type" value="Genomic_DNA"/>
</dbReference>
<dbReference type="PATRIC" id="fig|755172.3.peg.1812"/>
<evidence type="ECO:0000256" key="1">
    <source>
        <dbReference type="ARBA" id="ARBA00004328"/>
    </source>
</evidence>
<dbReference type="NCBIfam" id="TIGR01554">
    <property type="entry name" value="major_cap_HK97"/>
    <property type="match status" value="1"/>
</dbReference>
<accession>A0A134ABA2</accession>
<feature type="compositionally biased region" description="Basic and acidic residues" evidence="2">
    <location>
        <begin position="52"/>
        <end position="67"/>
    </location>
</feature>
<feature type="domain" description="Phage capsid-like C-terminal" evidence="3">
    <location>
        <begin position="121"/>
        <end position="391"/>
    </location>
</feature>
<reference evidence="5" key="1">
    <citation type="submission" date="2016-01" db="EMBL/GenBank/DDBJ databases">
        <authorList>
            <person name="Mitreva M."/>
            <person name="Pepin K.H."/>
            <person name="Mihindukulasuriya K.A."/>
            <person name="Fulton R."/>
            <person name="Fronick C."/>
            <person name="O'Laughlin M."/>
            <person name="Miner T."/>
            <person name="Herter B."/>
            <person name="Rosa B.A."/>
            <person name="Cordes M."/>
            <person name="Tomlinson C."/>
            <person name="Wollam A."/>
            <person name="Palsikar V.B."/>
            <person name="Mardis E.R."/>
            <person name="Wilson R.K."/>
        </authorList>
    </citation>
    <scope>NUCLEOTIDE SEQUENCE [LARGE SCALE GENOMIC DNA]</scope>
    <source>
        <strain evidence="5">DNF00729</strain>
    </source>
</reference>
<dbReference type="Pfam" id="PF05065">
    <property type="entry name" value="Phage_capsid"/>
    <property type="match status" value="1"/>
</dbReference>
<sequence>MNLKELLEKRTKAWDEAKAFAESKKDEKGLMSDEDFKTYEEMERTIENYTREIERKKREEEMDKSLEKPTTQALTNEPATFNEEEKPMRARNVYKKSMMKALRTNFRDISNELKVGTDESGGYLVPEEMETDIVNGLEDENIVRKLATKVQTSGLHKINIAATKPAALWVEEGGQLTFGDGTFDQVSLDAHKLHVGIKVTEELLYDAAFNLEKYITEEFTRALANAEEDAFLNGDGVNKPTGIFDSKKGGELGLTTKAQTINADELIDLVYSLDRPYRKKAAFILNDATVAQIRKLKDVNGAYIWQPSLKDGEPDRLLGYPAYTSAFAPKADKGKLAVAFGDFSYYKIGDRGNRSFQDLKELFAGNGMIGFLGKERVDGILVLREAVKLLKIGATA</sequence>
<dbReference type="RefSeq" id="WP_068370102.1">
    <property type="nucleotide sequence ID" value="NZ_KQ960183.1"/>
</dbReference>
<evidence type="ECO:0000313" key="4">
    <source>
        <dbReference type="EMBL" id="KXB64938.1"/>
    </source>
</evidence>
<gene>
    <name evidence="4" type="ORF">HMPREF1863_01857</name>
</gene>
<protein>
    <submittedName>
        <fullName evidence="4">Phage major capsid protein, HK97 family</fullName>
    </submittedName>
</protein>
<dbReference type="Gene3D" id="3.30.2400.10">
    <property type="entry name" value="Major capsid protein gp5"/>
    <property type="match status" value="1"/>
</dbReference>
<dbReference type="OrthoDB" id="9786516at2"/>
<dbReference type="STRING" id="755172.HMPREF1863_01857"/>
<organism evidence="4 5">
    <name type="scientific">Aedoeadaptatus coxii</name>
    <dbReference type="NCBI Taxonomy" id="755172"/>
    <lineage>
        <taxon>Bacteria</taxon>
        <taxon>Bacillati</taxon>
        <taxon>Bacillota</taxon>
        <taxon>Tissierellia</taxon>
        <taxon>Tissierellales</taxon>
        <taxon>Peptoniphilaceae</taxon>
        <taxon>Aedoeadaptatus</taxon>
    </lineage>
</organism>
<dbReference type="SUPFAM" id="SSF56563">
    <property type="entry name" value="Major capsid protein gp5"/>
    <property type="match status" value="1"/>
</dbReference>
<evidence type="ECO:0000313" key="5">
    <source>
        <dbReference type="Proteomes" id="UP000070442"/>
    </source>
</evidence>
<comment type="subcellular location">
    <subcellularLocation>
        <location evidence="1">Virion</location>
    </subcellularLocation>
</comment>
<dbReference type="Proteomes" id="UP000070442">
    <property type="component" value="Unassembled WGS sequence"/>
</dbReference>
<dbReference type="InterPro" id="IPR024455">
    <property type="entry name" value="Phage_capsid"/>
</dbReference>
<evidence type="ECO:0000259" key="3">
    <source>
        <dbReference type="Pfam" id="PF05065"/>
    </source>
</evidence>
<dbReference type="InterPro" id="IPR054612">
    <property type="entry name" value="Phage_capsid-like_C"/>
</dbReference>